<dbReference type="PROSITE" id="PS50995">
    <property type="entry name" value="HTH_MARR_2"/>
    <property type="match status" value="1"/>
</dbReference>
<organism evidence="3 4">
    <name type="scientific">Pseudomaricurvus hydrocarbonicus</name>
    <dbReference type="NCBI Taxonomy" id="1470433"/>
    <lineage>
        <taxon>Bacteria</taxon>
        <taxon>Pseudomonadati</taxon>
        <taxon>Pseudomonadota</taxon>
        <taxon>Gammaproteobacteria</taxon>
        <taxon>Cellvibrionales</taxon>
        <taxon>Cellvibrionaceae</taxon>
        <taxon>Pseudomaricurvus</taxon>
    </lineage>
</organism>
<dbReference type="Gene3D" id="1.10.10.10">
    <property type="entry name" value="Winged helix-like DNA-binding domain superfamily/Winged helix DNA-binding domain"/>
    <property type="match status" value="1"/>
</dbReference>
<protein>
    <submittedName>
        <fullName evidence="3">Winged helix-turn-helix transcriptional regulator</fullName>
    </submittedName>
</protein>
<dbReference type="InterPro" id="IPR036390">
    <property type="entry name" value="WH_DNA-bd_sf"/>
</dbReference>
<dbReference type="PANTHER" id="PTHR33164:SF89">
    <property type="entry name" value="MARR FAMILY REGULATORY PROTEIN"/>
    <property type="match status" value="1"/>
</dbReference>
<comment type="caution">
    <text evidence="3">The sequence shown here is derived from an EMBL/GenBank/DDBJ whole genome shotgun (WGS) entry which is preliminary data.</text>
</comment>
<gene>
    <name evidence="3" type="ORF">G8770_11265</name>
</gene>
<dbReference type="SUPFAM" id="SSF46785">
    <property type="entry name" value="Winged helix' DNA-binding domain"/>
    <property type="match status" value="1"/>
</dbReference>
<dbReference type="PANTHER" id="PTHR33164">
    <property type="entry name" value="TRANSCRIPTIONAL REGULATOR, MARR FAMILY"/>
    <property type="match status" value="1"/>
</dbReference>
<dbReference type="Pfam" id="PF12802">
    <property type="entry name" value="MarR_2"/>
    <property type="match status" value="1"/>
</dbReference>
<sequence>MSQPGNLSSARKHKADQDETVDRSTLEEKLGFRIRMAERSIYKTFIQNVGMTPVQYSIFTLVAENEGMSQGVIGEALNMDRASTMAIMDKLEKAGLIERRKSLVDRRRHALYLTAKGRKEIVKTENKVKQTDDKFKQRLTDKQLQELTKYLNLLWHE</sequence>
<dbReference type="Proteomes" id="UP000787472">
    <property type="component" value="Unassembled WGS sequence"/>
</dbReference>
<proteinExistence type="predicted"/>
<dbReference type="InterPro" id="IPR036388">
    <property type="entry name" value="WH-like_DNA-bd_sf"/>
</dbReference>
<accession>A0A9E5MME0</accession>
<feature type="domain" description="HTH marR-type" evidence="2">
    <location>
        <begin position="27"/>
        <end position="156"/>
    </location>
</feature>
<dbReference type="InterPro" id="IPR039422">
    <property type="entry name" value="MarR/SlyA-like"/>
</dbReference>
<reference evidence="3" key="1">
    <citation type="submission" date="2020-03" db="EMBL/GenBank/DDBJ databases">
        <authorList>
            <person name="Guo F."/>
        </authorList>
    </citation>
    <scope>NUCLEOTIDE SEQUENCE</scope>
    <source>
        <strain evidence="3">JCM 30134</strain>
    </source>
</reference>
<dbReference type="GO" id="GO:0006950">
    <property type="term" value="P:response to stress"/>
    <property type="evidence" value="ECO:0007669"/>
    <property type="project" value="TreeGrafter"/>
</dbReference>
<dbReference type="AlphaFoldDB" id="A0A9E5MME0"/>
<dbReference type="InterPro" id="IPR000835">
    <property type="entry name" value="HTH_MarR-typ"/>
</dbReference>
<dbReference type="SMART" id="SM00347">
    <property type="entry name" value="HTH_MARR"/>
    <property type="match status" value="1"/>
</dbReference>
<evidence type="ECO:0000313" key="3">
    <source>
        <dbReference type="EMBL" id="NHO66125.1"/>
    </source>
</evidence>
<evidence type="ECO:0000259" key="2">
    <source>
        <dbReference type="PROSITE" id="PS50995"/>
    </source>
</evidence>
<name>A0A9E5MME0_9GAMM</name>
<evidence type="ECO:0000313" key="4">
    <source>
        <dbReference type="Proteomes" id="UP000787472"/>
    </source>
</evidence>
<dbReference type="GO" id="GO:0003700">
    <property type="term" value="F:DNA-binding transcription factor activity"/>
    <property type="evidence" value="ECO:0007669"/>
    <property type="project" value="InterPro"/>
</dbReference>
<evidence type="ECO:0000256" key="1">
    <source>
        <dbReference type="SAM" id="MobiDB-lite"/>
    </source>
</evidence>
<dbReference type="RefSeq" id="WP_167186371.1">
    <property type="nucleotide sequence ID" value="NZ_JAAONZ010000007.1"/>
</dbReference>
<keyword evidence="4" id="KW-1185">Reference proteome</keyword>
<dbReference type="PRINTS" id="PR00598">
    <property type="entry name" value="HTHMARR"/>
</dbReference>
<feature type="region of interest" description="Disordered" evidence="1">
    <location>
        <begin position="1"/>
        <end position="22"/>
    </location>
</feature>
<dbReference type="EMBL" id="JAAONZ010000007">
    <property type="protein sequence ID" value="NHO66125.1"/>
    <property type="molecule type" value="Genomic_DNA"/>
</dbReference>